<dbReference type="EMBL" id="BQXS01007291">
    <property type="protein sequence ID" value="GKT26944.1"/>
    <property type="molecule type" value="Genomic_DNA"/>
</dbReference>
<evidence type="ECO:0000313" key="5">
    <source>
        <dbReference type="Proteomes" id="UP001057375"/>
    </source>
</evidence>
<gene>
    <name evidence="4" type="ORF">ADUPG1_004723</name>
</gene>
<dbReference type="GO" id="GO:0005524">
    <property type="term" value="F:ATP binding"/>
    <property type="evidence" value="ECO:0007669"/>
    <property type="project" value="UniProtKB-KW"/>
</dbReference>
<evidence type="ECO:0000256" key="1">
    <source>
        <dbReference type="ARBA" id="ARBA00022741"/>
    </source>
</evidence>
<dbReference type="Proteomes" id="UP001057375">
    <property type="component" value="Unassembled WGS sequence"/>
</dbReference>
<evidence type="ECO:0000256" key="2">
    <source>
        <dbReference type="ARBA" id="ARBA00022840"/>
    </source>
</evidence>
<protein>
    <submittedName>
        <fullName evidence="4">ATP-dependent Clp protease ATP-binding subunit ClpA</fullName>
    </submittedName>
</protein>
<feature type="non-terminal residue" evidence="4">
    <location>
        <position position="95"/>
    </location>
</feature>
<sequence>MLSSGKLRVIGATTYEEYRNDFGKDEAFSRRFGKVEIKEPSIEDCVIILQGLKSKYEEFHGVSYSDESLKLAAELSKKFINDRFLPDSAIDVIDE</sequence>
<keyword evidence="1" id="KW-0547">Nucleotide-binding</keyword>
<keyword evidence="4" id="KW-0378">Hydrolase</keyword>
<keyword evidence="2 4" id="KW-0067">ATP-binding</keyword>
<feature type="domain" description="ClpA/ClpB AAA lid" evidence="3">
    <location>
        <begin position="41"/>
        <end position="95"/>
    </location>
</feature>
<dbReference type="PANTHER" id="PTHR11638">
    <property type="entry name" value="ATP-DEPENDENT CLP PROTEASE"/>
    <property type="match status" value="1"/>
</dbReference>
<dbReference type="GO" id="GO:0008233">
    <property type="term" value="F:peptidase activity"/>
    <property type="evidence" value="ECO:0007669"/>
    <property type="project" value="UniProtKB-KW"/>
</dbReference>
<evidence type="ECO:0000313" key="4">
    <source>
        <dbReference type="EMBL" id="GKT26944.1"/>
    </source>
</evidence>
<accession>A0ABQ5K6W8</accession>
<evidence type="ECO:0000259" key="3">
    <source>
        <dbReference type="Pfam" id="PF17871"/>
    </source>
</evidence>
<dbReference type="InterPro" id="IPR041546">
    <property type="entry name" value="ClpA/ClpB_AAA_lid"/>
</dbReference>
<proteinExistence type="predicted"/>
<dbReference type="GO" id="GO:0006508">
    <property type="term" value="P:proteolysis"/>
    <property type="evidence" value="ECO:0007669"/>
    <property type="project" value="UniProtKB-KW"/>
</dbReference>
<keyword evidence="4" id="KW-0645">Protease</keyword>
<organism evidence="4 5">
    <name type="scientific">Aduncisulcus paluster</name>
    <dbReference type="NCBI Taxonomy" id="2918883"/>
    <lineage>
        <taxon>Eukaryota</taxon>
        <taxon>Metamonada</taxon>
        <taxon>Carpediemonas-like organisms</taxon>
        <taxon>Aduncisulcus</taxon>
    </lineage>
</organism>
<dbReference type="Gene3D" id="3.40.50.300">
    <property type="entry name" value="P-loop containing nucleotide triphosphate hydrolases"/>
    <property type="match status" value="2"/>
</dbReference>
<dbReference type="Pfam" id="PF17871">
    <property type="entry name" value="AAA_lid_9"/>
    <property type="match status" value="1"/>
</dbReference>
<dbReference type="InterPro" id="IPR027417">
    <property type="entry name" value="P-loop_NTPase"/>
</dbReference>
<dbReference type="PANTHER" id="PTHR11638:SF111">
    <property type="entry name" value="ATP-DEPENDENT CLP PROTEASE ATP-BINDING SUBUNIT CLPA"/>
    <property type="match status" value="1"/>
</dbReference>
<dbReference type="InterPro" id="IPR050130">
    <property type="entry name" value="ClpA_ClpB"/>
</dbReference>
<reference evidence="4" key="1">
    <citation type="submission" date="2022-03" db="EMBL/GenBank/DDBJ databases">
        <title>Draft genome sequence of Aduncisulcus paluster, a free-living microaerophilic Fornicata.</title>
        <authorList>
            <person name="Yuyama I."/>
            <person name="Kume K."/>
            <person name="Tamura T."/>
            <person name="Inagaki Y."/>
            <person name="Hashimoto T."/>
        </authorList>
    </citation>
    <scope>NUCLEOTIDE SEQUENCE</scope>
    <source>
        <strain evidence="4">NY0171</strain>
    </source>
</reference>
<name>A0ABQ5K6W8_9EUKA</name>
<comment type="caution">
    <text evidence="4">The sequence shown here is derived from an EMBL/GenBank/DDBJ whole genome shotgun (WGS) entry which is preliminary data.</text>
</comment>
<keyword evidence="5" id="KW-1185">Reference proteome</keyword>
<dbReference type="SUPFAM" id="SSF52540">
    <property type="entry name" value="P-loop containing nucleoside triphosphate hydrolases"/>
    <property type="match status" value="1"/>
</dbReference>